<organism evidence="2 3">
    <name type="scientific">Nephila pilipes</name>
    <name type="common">Giant wood spider</name>
    <name type="synonym">Nephila maculata</name>
    <dbReference type="NCBI Taxonomy" id="299642"/>
    <lineage>
        <taxon>Eukaryota</taxon>
        <taxon>Metazoa</taxon>
        <taxon>Ecdysozoa</taxon>
        <taxon>Arthropoda</taxon>
        <taxon>Chelicerata</taxon>
        <taxon>Arachnida</taxon>
        <taxon>Araneae</taxon>
        <taxon>Araneomorphae</taxon>
        <taxon>Entelegynae</taxon>
        <taxon>Araneoidea</taxon>
        <taxon>Nephilidae</taxon>
        <taxon>Nephila</taxon>
    </lineage>
</organism>
<keyword evidence="3" id="KW-1185">Reference proteome</keyword>
<evidence type="ECO:0000313" key="2">
    <source>
        <dbReference type="EMBL" id="GFT44678.1"/>
    </source>
</evidence>
<proteinExistence type="predicted"/>
<gene>
    <name evidence="2" type="primary">NCL1_41861</name>
    <name evidence="2" type="ORF">NPIL_638591</name>
</gene>
<comment type="caution">
    <text evidence="2">The sequence shown here is derived from an EMBL/GenBank/DDBJ whole genome shotgun (WGS) entry which is preliminary data.</text>
</comment>
<dbReference type="AlphaFoldDB" id="A0A8X6P2B3"/>
<accession>A0A8X6P2B3</accession>
<name>A0A8X6P2B3_NEPPI</name>
<evidence type="ECO:0000256" key="1">
    <source>
        <dbReference type="SAM" id="MobiDB-lite"/>
    </source>
</evidence>
<evidence type="ECO:0000313" key="3">
    <source>
        <dbReference type="Proteomes" id="UP000887013"/>
    </source>
</evidence>
<protein>
    <submittedName>
        <fullName evidence="2">Uncharacterized protein</fullName>
    </submittedName>
</protein>
<dbReference type="EMBL" id="BMAW01064337">
    <property type="protein sequence ID" value="GFT44678.1"/>
    <property type="molecule type" value="Genomic_DNA"/>
</dbReference>
<dbReference type="Proteomes" id="UP000887013">
    <property type="component" value="Unassembled WGS sequence"/>
</dbReference>
<feature type="compositionally biased region" description="Low complexity" evidence="1">
    <location>
        <begin position="9"/>
        <end position="24"/>
    </location>
</feature>
<dbReference type="OrthoDB" id="6433676at2759"/>
<sequence>MFGRENIKSKSQSSFTSVAASASSKDSETKTIYTNDLDGERIRVLVDGVLRVTIFKGVSDDSYRTNWTSSVPQKTQQLCSSTVIDANGSQIETIRICDGEEESISVHKDHILLCKVSNSVH</sequence>
<feature type="region of interest" description="Disordered" evidence="1">
    <location>
        <begin position="1"/>
        <end position="30"/>
    </location>
</feature>
<reference evidence="2" key="1">
    <citation type="submission" date="2020-08" db="EMBL/GenBank/DDBJ databases">
        <title>Multicomponent nature underlies the extraordinary mechanical properties of spider dragline silk.</title>
        <authorList>
            <person name="Kono N."/>
            <person name="Nakamura H."/>
            <person name="Mori M."/>
            <person name="Yoshida Y."/>
            <person name="Ohtoshi R."/>
            <person name="Malay A.D."/>
            <person name="Moran D.A.P."/>
            <person name="Tomita M."/>
            <person name="Numata K."/>
            <person name="Arakawa K."/>
        </authorList>
    </citation>
    <scope>NUCLEOTIDE SEQUENCE</scope>
</reference>